<evidence type="ECO:0000313" key="2">
    <source>
        <dbReference type="Proteomes" id="UP000186594"/>
    </source>
</evidence>
<organism evidence="1 2">
    <name type="scientific">Neolecta irregularis (strain DAH-3)</name>
    <dbReference type="NCBI Taxonomy" id="1198029"/>
    <lineage>
        <taxon>Eukaryota</taxon>
        <taxon>Fungi</taxon>
        <taxon>Dikarya</taxon>
        <taxon>Ascomycota</taxon>
        <taxon>Taphrinomycotina</taxon>
        <taxon>Neolectales</taxon>
        <taxon>Neolectaceae</taxon>
        <taxon>Neolecta</taxon>
    </lineage>
</organism>
<comment type="caution">
    <text evidence="1">The sequence shown here is derived from an EMBL/GenBank/DDBJ whole genome shotgun (WGS) entry which is preliminary data.</text>
</comment>
<evidence type="ECO:0000313" key="1">
    <source>
        <dbReference type="EMBL" id="OLL24704.1"/>
    </source>
</evidence>
<name>A0A1U7LPY3_NEOID</name>
<sequence>MMMDFKYLAGLTGEILYYEFLQTIIKGRNVDISYLKSPPTGKSQSIDKTALPYSYSENLINAYLQTSSENVLLRLFNRKPSILEQPSPLGACQLARILY</sequence>
<gene>
    <name evidence="1" type="ORF">NEOLI_003679</name>
</gene>
<dbReference type="Proteomes" id="UP000186594">
    <property type="component" value="Unassembled WGS sequence"/>
</dbReference>
<protein>
    <submittedName>
        <fullName evidence="1">Uncharacterized protein</fullName>
    </submittedName>
</protein>
<dbReference type="EMBL" id="LXFE01000668">
    <property type="protein sequence ID" value="OLL24704.1"/>
    <property type="molecule type" value="Genomic_DNA"/>
</dbReference>
<accession>A0A1U7LPY3</accession>
<reference evidence="1 2" key="1">
    <citation type="submission" date="2016-04" db="EMBL/GenBank/DDBJ databases">
        <title>Evolutionary innovation and constraint leading to complex multicellularity in the Ascomycota.</title>
        <authorList>
            <person name="Cisse O."/>
            <person name="Nguyen A."/>
            <person name="Hewitt D.A."/>
            <person name="Jedd G."/>
            <person name="Stajich J.E."/>
        </authorList>
    </citation>
    <scope>NUCLEOTIDE SEQUENCE [LARGE SCALE GENOMIC DNA]</scope>
    <source>
        <strain evidence="1 2">DAH-3</strain>
    </source>
</reference>
<dbReference type="AlphaFoldDB" id="A0A1U7LPY3"/>
<keyword evidence="2" id="KW-1185">Reference proteome</keyword>
<proteinExistence type="predicted"/>